<organism evidence="1">
    <name type="scientific">Anguilla anguilla</name>
    <name type="common">European freshwater eel</name>
    <name type="synonym">Muraena anguilla</name>
    <dbReference type="NCBI Taxonomy" id="7936"/>
    <lineage>
        <taxon>Eukaryota</taxon>
        <taxon>Metazoa</taxon>
        <taxon>Chordata</taxon>
        <taxon>Craniata</taxon>
        <taxon>Vertebrata</taxon>
        <taxon>Euteleostomi</taxon>
        <taxon>Actinopterygii</taxon>
        <taxon>Neopterygii</taxon>
        <taxon>Teleostei</taxon>
        <taxon>Anguilliformes</taxon>
        <taxon>Anguillidae</taxon>
        <taxon>Anguilla</taxon>
    </lineage>
</organism>
<reference evidence="1" key="1">
    <citation type="submission" date="2014-11" db="EMBL/GenBank/DDBJ databases">
        <authorList>
            <person name="Amaro Gonzalez C."/>
        </authorList>
    </citation>
    <scope>NUCLEOTIDE SEQUENCE</scope>
</reference>
<sequence>MILKFLALQDLALLSQHSPSRRQESLA</sequence>
<evidence type="ECO:0000313" key="1">
    <source>
        <dbReference type="EMBL" id="JAH33301.1"/>
    </source>
</evidence>
<name>A0A0E9RW18_ANGAN</name>
<reference evidence="1" key="2">
    <citation type="journal article" date="2015" name="Fish Shellfish Immunol.">
        <title>Early steps in the European eel (Anguilla anguilla)-Vibrio vulnificus interaction in the gills: Role of the RtxA13 toxin.</title>
        <authorList>
            <person name="Callol A."/>
            <person name="Pajuelo D."/>
            <person name="Ebbesson L."/>
            <person name="Teles M."/>
            <person name="MacKenzie S."/>
            <person name="Amaro C."/>
        </authorList>
    </citation>
    <scope>NUCLEOTIDE SEQUENCE</scope>
</reference>
<dbReference type="EMBL" id="GBXM01075276">
    <property type="protein sequence ID" value="JAH33301.1"/>
    <property type="molecule type" value="Transcribed_RNA"/>
</dbReference>
<dbReference type="AlphaFoldDB" id="A0A0E9RW18"/>
<proteinExistence type="predicted"/>
<accession>A0A0E9RW18</accession>
<protein>
    <submittedName>
        <fullName evidence="1">Uncharacterized protein</fullName>
    </submittedName>
</protein>